<dbReference type="Proteomes" id="UP000305948">
    <property type="component" value="Unassembled WGS sequence"/>
</dbReference>
<dbReference type="STRING" id="5364.A0A5C3MPI0"/>
<keyword evidence="4" id="KW-1185">Reference proteome</keyword>
<organism evidence="3 4">
    <name type="scientific">Heliocybe sulcata</name>
    <dbReference type="NCBI Taxonomy" id="5364"/>
    <lineage>
        <taxon>Eukaryota</taxon>
        <taxon>Fungi</taxon>
        <taxon>Dikarya</taxon>
        <taxon>Basidiomycota</taxon>
        <taxon>Agaricomycotina</taxon>
        <taxon>Agaricomycetes</taxon>
        <taxon>Gloeophyllales</taxon>
        <taxon>Gloeophyllaceae</taxon>
        <taxon>Heliocybe</taxon>
    </lineage>
</organism>
<proteinExistence type="predicted"/>
<dbReference type="AlphaFoldDB" id="A0A5C3MPI0"/>
<gene>
    <name evidence="3" type="ORF">OE88DRAFT_1738878</name>
</gene>
<dbReference type="EMBL" id="ML213525">
    <property type="protein sequence ID" value="TFK47194.1"/>
    <property type="molecule type" value="Genomic_DNA"/>
</dbReference>
<evidence type="ECO:0000313" key="3">
    <source>
        <dbReference type="EMBL" id="TFK47194.1"/>
    </source>
</evidence>
<evidence type="ECO:0000259" key="2">
    <source>
        <dbReference type="PROSITE" id="PS50011"/>
    </source>
</evidence>
<feature type="region of interest" description="Disordered" evidence="1">
    <location>
        <begin position="15"/>
        <end position="70"/>
    </location>
</feature>
<name>A0A5C3MPI0_9AGAM</name>
<feature type="domain" description="Protein kinase" evidence="2">
    <location>
        <begin position="109"/>
        <end position="360"/>
    </location>
</feature>
<dbReference type="GO" id="GO:0005524">
    <property type="term" value="F:ATP binding"/>
    <property type="evidence" value="ECO:0007669"/>
    <property type="project" value="InterPro"/>
</dbReference>
<dbReference type="OrthoDB" id="4062651at2759"/>
<accession>A0A5C3MPI0</accession>
<dbReference type="SUPFAM" id="SSF56112">
    <property type="entry name" value="Protein kinase-like (PK-like)"/>
    <property type="match status" value="1"/>
</dbReference>
<dbReference type="PROSITE" id="PS50011">
    <property type="entry name" value="PROTEIN_KINASE_DOM"/>
    <property type="match status" value="1"/>
</dbReference>
<sequence>MTTEPLTLRRSARILAQSTSGNKSIYPPLRSAAHISKPAQSSSTGRSKRKAPATSTDAVVQQDQRRLPKKRRLTVTAYTVRRDPDPKYANPTSIGKARKRFLKTSCNPFHELPVYGANPYSAIWKGLDGPDPEIHTLPTMSSAPSLKRLRVQYSELTCVEVIGGCAKEDAYASSVYRVRYKGEGVILKLFRSTAPPKWVQSKFAREKHAYERLLHHGVCSQGFVPMCHGWFELVVPKKPGWLRAFASDEKPPYALLLEDIADGVPLDVSNISIPVAEQAMLAAENVHNAGVLHRDLYPRNTLVRPDNTVVIIDFDRASTWPHKGVHRLSLKVEKELCWDLYYACLLSDKLLGLTPEQVGY</sequence>
<dbReference type="InterPro" id="IPR000719">
    <property type="entry name" value="Prot_kinase_dom"/>
</dbReference>
<feature type="compositionally biased region" description="Polar residues" evidence="1">
    <location>
        <begin position="53"/>
        <end position="62"/>
    </location>
</feature>
<dbReference type="Pfam" id="PF06293">
    <property type="entry name" value="Kdo"/>
    <property type="match status" value="1"/>
</dbReference>
<dbReference type="GO" id="GO:0004672">
    <property type="term" value="F:protein kinase activity"/>
    <property type="evidence" value="ECO:0007669"/>
    <property type="project" value="InterPro"/>
</dbReference>
<reference evidence="3 4" key="1">
    <citation type="journal article" date="2019" name="Nat. Ecol. Evol.">
        <title>Megaphylogeny resolves global patterns of mushroom evolution.</title>
        <authorList>
            <person name="Varga T."/>
            <person name="Krizsan K."/>
            <person name="Foldi C."/>
            <person name="Dima B."/>
            <person name="Sanchez-Garcia M."/>
            <person name="Sanchez-Ramirez S."/>
            <person name="Szollosi G.J."/>
            <person name="Szarkandi J.G."/>
            <person name="Papp V."/>
            <person name="Albert L."/>
            <person name="Andreopoulos W."/>
            <person name="Angelini C."/>
            <person name="Antonin V."/>
            <person name="Barry K.W."/>
            <person name="Bougher N.L."/>
            <person name="Buchanan P."/>
            <person name="Buyck B."/>
            <person name="Bense V."/>
            <person name="Catcheside P."/>
            <person name="Chovatia M."/>
            <person name="Cooper J."/>
            <person name="Damon W."/>
            <person name="Desjardin D."/>
            <person name="Finy P."/>
            <person name="Geml J."/>
            <person name="Haridas S."/>
            <person name="Hughes K."/>
            <person name="Justo A."/>
            <person name="Karasinski D."/>
            <person name="Kautmanova I."/>
            <person name="Kiss B."/>
            <person name="Kocsube S."/>
            <person name="Kotiranta H."/>
            <person name="LaButti K.M."/>
            <person name="Lechner B.E."/>
            <person name="Liimatainen K."/>
            <person name="Lipzen A."/>
            <person name="Lukacs Z."/>
            <person name="Mihaltcheva S."/>
            <person name="Morgado L.N."/>
            <person name="Niskanen T."/>
            <person name="Noordeloos M.E."/>
            <person name="Ohm R.A."/>
            <person name="Ortiz-Santana B."/>
            <person name="Ovrebo C."/>
            <person name="Racz N."/>
            <person name="Riley R."/>
            <person name="Savchenko A."/>
            <person name="Shiryaev A."/>
            <person name="Soop K."/>
            <person name="Spirin V."/>
            <person name="Szebenyi C."/>
            <person name="Tomsovsky M."/>
            <person name="Tulloss R.E."/>
            <person name="Uehling J."/>
            <person name="Grigoriev I.V."/>
            <person name="Vagvolgyi C."/>
            <person name="Papp T."/>
            <person name="Martin F.M."/>
            <person name="Miettinen O."/>
            <person name="Hibbett D.S."/>
            <person name="Nagy L.G."/>
        </authorList>
    </citation>
    <scope>NUCLEOTIDE SEQUENCE [LARGE SCALE GENOMIC DNA]</scope>
    <source>
        <strain evidence="3 4">OMC1185</strain>
    </source>
</reference>
<dbReference type="Gene3D" id="1.10.510.10">
    <property type="entry name" value="Transferase(Phosphotransferase) domain 1"/>
    <property type="match status" value="1"/>
</dbReference>
<dbReference type="InterPro" id="IPR011009">
    <property type="entry name" value="Kinase-like_dom_sf"/>
</dbReference>
<evidence type="ECO:0000313" key="4">
    <source>
        <dbReference type="Proteomes" id="UP000305948"/>
    </source>
</evidence>
<evidence type="ECO:0000256" key="1">
    <source>
        <dbReference type="SAM" id="MobiDB-lite"/>
    </source>
</evidence>
<protein>
    <recommendedName>
        <fullName evidence="2">Protein kinase domain-containing protein</fullName>
    </recommendedName>
</protein>